<dbReference type="Gene3D" id="4.10.280.10">
    <property type="entry name" value="Helix-loop-helix DNA-binding domain"/>
    <property type="match status" value="1"/>
</dbReference>
<evidence type="ECO:0000313" key="3">
    <source>
        <dbReference type="EMBL" id="KAK0966693.1"/>
    </source>
</evidence>
<comment type="caution">
    <text evidence="3">The sequence shown here is derived from an EMBL/GenBank/DDBJ whole genome shotgun (WGS) entry which is preliminary data.</text>
</comment>
<dbReference type="AlphaFoldDB" id="A0AAN6K6G3"/>
<dbReference type="GO" id="GO:0032933">
    <property type="term" value="P:SREBP signaling pathway"/>
    <property type="evidence" value="ECO:0007669"/>
    <property type="project" value="InterPro"/>
</dbReference>
<keyword evidence="4" id="KW-1185">Reference proteome</keyword>
<proteinExistence type="predicted"/>
<name>A0AAN6K6G3_9PEZI</name>
<feature type="domain" description="BHLH" evidence="2">
    <location>
        <begin position="236"/>
        <end position="306"/>
    </location>
</feature>
<dbReference type="InterPro" id="IPR011598">
    <property type="entry name" value="bHLH_dom"/>
</dbReference>
<dbReference type="GO" id="GO:0046983">
    <property type="term" value="F:protein dimerization activity"/>
    <property type="evidence" value="ECO:0007669"/>
    <property type="project" value="InterPro"/>
</dbReference>
<evidence type="ECO:0000256" key="1">
    <source>
        <dbReference type="SAM" id="MobiDB-lite"/>
    </source>
</evidence>
<dbReference type="PROSITE" id="PS50888">
    <property type="entry name" value="BHLH"/>
    <property type="match status" value="1"/>
</dbReference>
<feature type="compositionally biased region" description="Low complexity" evidence="1">
    <location>
        <begin position="340"/>
        <end position="368"/>
    </location>
</feature>
<evidence type="ECO:0000313" key="4">
    <source>
        <dbReference type="Proteomes" id="UP001175353"/>
    </source>
</evidence>
<dbReference type="PANTHER" id="PTHR47336:SF2">
    <property type="entry name" value="TRANSCRIPTION FACTOR HMS1-RELATED"/>
    <property type="match status" value="1"/>
</dbReference>
<feature type="region of interest" description="Disordered" evidence="1">
    <location>
        <begin position="163"/>
        <end position="242"/>
    </location>
</feature>
<feature type="compositionally biased region" description="Low complexity" evidence="1">
    <location>
        <begin position="381"/>
        <end position="397"/>
    </location>
</feature>
<dbReference type="SUPFAM" id="SSF47459">
    <property type="entry name" value="HLH, helix-loop-helix DNA-binding domain"/>
    <property type="match status" value="1"/>
</dbReference>
<accession>A0AAN6K6G3</accession>
<dbReference type="Pfam" id="PF09427">
    <property type="entry name" value="DUF2014"/>
    <property type="match status" value="1"/>
</dbReference>
<dbReference type="EMBL" id="JAUJLE010000227">
    <property type="protein sequence ID" value="KAK0966693.1"/>
    <property type="molecule type" value="Genomic_DNA"/>
</dbReference>
<reference evidence="3" key="1">
    <citation type="submission" date="2023-06" db="EMBL/GenBank/DDBJ databases">
        <title>Black Yeasts Isolated from many extreme environments.</title>
        <authorList>
            <person name="Coleine C."/>
            <person name="Stajich J.E."/>
            <person name="Selbmann L."/>
        </authorList>
    </citation>
    <scope>NUCLEOTIDE SEQUENCE</scope>
    <source>
        <strain evidence="3">CCFEE 5200</strain>
    </source>
</reference>
<feature type="compositionally biased region" description="Basic and acidic residues" evidence="1">
    <location>
        <begin position="215"/>
        <end position="224"/>
    </location>
</feature>
<dbReference type="CDD" id="cd11399">
    <property type="entry name" value="bHLHzip_scHMS1_like"/>
    <property type="match status" value="1"/>
</dbReference>
<feature type="region of interest" description="Disordered" evidence="1">
    <location>
        <begin position="1"/>
        <end position="78"/>
    </location>
</feature>
<feature type="compositionally biased region" description="Polar residues" evidence="1">
    <location>
        <begin position="45"/>
        <end position="61"/>
    </location>
</feature>
<dbReference type="Proteomes" id="UP001175353">
    <property type="component" value="Unassembled WGS sequence"/>
</dbReference>
<gene>
    <name evidence="3" type="primary">CPH2_3</name>
    <name evidence="3" type="ORF">LTR91_017466</name>
</gene>
<dbReference type="PANTHER" id="PTHR47336">
    <property type="entry name" value="TRANSCRIPTION FACTOR HMS1-RELATED"/>
    <property type="match status" value="1"/>
</dbReference>
<dbReference type="InterPro" id="IPR052099">
    <property type="entry name" value="Regulatory_TF_Diverse"/>
</dbReference>
<feature type="region of interest" description="Disordered" evidence="1">
    <location>
        <begin position="331"/>
        <end position="413"/>
    </location>
</feature>
<dbReference type="InterPro" id="IPR036638">
    <property type="entry name" value="HLH_DNA-bd_sf"/>
</dbReference>
<feature type="compositionally biased region" description="Basic residues" evidence="1">
    <location>
        <begin position="204"/>
        <end position="214"/>
    </location>
</feature>
<protein>
    <submittedName>
        <fullName evidence="3">Clr6 histone deacetylase associated PHD protein-2 Cph2</fullName>
    </submittedName>
</protein>
<evidence type="ECO:0000259" key="2">
    <source>
        <dbReference type="PROSITE" id="PS50888"/>
    </source>
</evidence>
<feature type="compositionally biased region" description="Low complexity" evidence="1">
    <location>
        <begin position="180"/>
        <end position="203"/>
    </location>
</feature>
<dbReference type="SMART" id="SM00353">
    <property type="entry name" value="HLH"/>
    <property type="match status" value="1"/>
</dbReference>
<organism evidence="3 4">
    <name type="scientific">Friedmanniomyces endolithicus</name>
    <dbReference type="NCBI Taxonomy" id="329885"/>
    <lineage>
        <taxon>Eukaryota</taxon>
        <taxon>Fungi</taxon>
        <taxon>Dikarya</taxon>
        <taxon>Ascomycota</taxon>
        <taxon>Pezizomycotina</taxon>
        <taxon>Dothideomycetes</taxon>
        <taxon>Dothideomycetidae</taxon>
        <taxon>Mycosphaerellales</taxon>
        <taxon>Teratosphaeriaceae</taxon>
        <taxon>Friedmanniomyces</taxon>
    </lineage>
</organism>
<dbReference type="InterPro" id="IPR019006">
    <property type="entry name" value="Sre1_C"/>
</dbReference>
<dbReference type="Pfam" id="PF00010">
    <property type="entry name" value="HLH"/>
    <property type="match status" value="1"/>
</dbReference>
<sequence>MDSNVPWPGGFGSGRTAFGQQSGNGQEGEDWEDWLRWDPAADPTSPDTGTFHSGSSKNDSPLQDPAIPVQPESDLFGKRYGDTIAPPLVVGEDALDFGMTSMLSNEPFLFGLSNDAASSFDSSCQAYPPLQHEIPRFATNWTLPSNVQPEDVTLSALSNEPAQYPFNTLPPDTALGLHHSTGSLSQQRTSSSGNSDSNSPSHSAPKKRTGRKRKAEIEHEKVAENGESVDGDEPPVKKTSHNVIEKRYRNNLNDKIVELRNAVPALRAMGRADNGGDEEDLEGLTPAHKLNKATVMGKATEYIKHLEKRNKTIADEMEALQARLDAVEAAIGTSRDRQTSMSKSPPRPGSSMRPRQSSGASQKSASGSLYAPQDAPRYSGQAGVQQQQQQYTQSQQQPNYAPQPRPAVEAQNQQGQYVYGRNRGGVVGKVMMGAMASIMVMEGFSGGQRDDDDTQQLFAVPTTLLKRGLVESASSSPATLARQATLPLLKMMCIIGAFLYLIVPLLHFSPGRKQHKTRHAIRLPQVPSLASPVEVRRKAWLTALQTVYVPKHFLLEVAAVTAKMVSLSLRRLIGSDTWNAITGTNKEEAAARCKAWDIAIDAQLAGGDAEVSYHRLLLTLMASGTLPDSPVRLMQKAVHFRVFFWELSNAGYGNMIGFKALTEKVGRIYWDSARKLQKELTQHQYGGHKREDEEVELLPDHLASLVDLDCDDVLNDEMIQRGWNLAWNKPSAFNTTPNTPRDSVVEDHAIRSPLDAVAAWYANMIIDDTLLNAIGEHPSSLDTEHYLNLAIGITPPASATQVRALAAKAVLSTSRRDANIVAALEALPPASTTASSMNLVSHAPAAPDVRVALTLAKFLSLLSASSSSSSSSTPPSTTLSREKAFDRLAALHIPAPNLTLLTAVACYQLLRLTSQERLPLPSRAARGLEDTAANLRLWIGTSAGRKAGLEGEECGRVVDLCLGVVGKVGGWVGEGDSGYGSGCGSGDVSPVR</sequence>
<dbReference type="GO" id="GO:0045944">
    <property type="term" value="P:positive regulation of transcription by RNA polymerase II"/>
    <property type="evidence" value="ECO:0007669"/>
    <property type="project" value="InterPro"/>
</dbReference>